<accession>A0A6J7WT60</accession>
<reference evidence="1" key="1">
    <citation type="submission" date="2020-05" db="EMBL/GenBank/DDBJ databases">
        <authorList>
            <person name="Chiriac C."/>
            <person name="Salcher M."/>
            <person name="Ghai R."/>
            <person name="Kavagutti S V."/>
        </authorList>
    </citation>
    <scope>NUCLEOTIDE SEQUENCE</scope>
</reference>
<gene>
    <name evidence="1" type="ORF">UFOVP237_52</name>
</gene>
<sequence>MENWTLDDWLNDLDNCVKRDLYFKISGHSAGLLRDQIKKTADERRRVMWKKALMLIHLELGGYIVKQHNIYDYKSDILFAGSLGDCLKFLEQYMMMKEGE</sequence>
<organism evidence="1">
    <name type="scientific">uncultured Caudovirales phage</name>
    <dbReference type="NCBI Taxonomy" id="2100421"/>
    <lineage>
        <taxon>Viruses</taxon>
        <taxon>Duplodnaviria</taxon>
        <taxon>Heunggongvirae</taxon>
        <taxon>Uroviricota</taxon>
        <taxon>Caudoviricetes</taxon>
        <taxon>Peduoviridae</taxon>
        <taxon>Maltschvirus</taxon>
        <taxon>Maltschvirus maltsch</taxon>
    </lineage>
</organism>
<evidence type="ECO:0000313" key="1">
    <source>
        <dbReference type="EMBL" id="CAB5220005.1"/>
    </source>
</evidence>
<protein>
    <submittedName>
        <fullName evidence="1">Uncharacterized protein</fullName>
    </submittedName>
</protein>
<dbReference type="EMBL" id="LR798277">
    <property type="protein sequence ID" value="CAB5220005.1"/>
    <property type="molecule type" value="Genomic_DNA"/>
</dbReference>
<name>A0A6J7WT60_9CAUD</name>
<proteinExistence type="predicted"/>